<evidence type="ECO:0000256" key="2">
    <source>
        <dbReference type="ARBA" id="ARBA00022692"/>
    </source>
</evidence>
<name>A0ABX9QEU1_9BACT</name>
<evidence type="ECO:0000256" key="1">
    <source>
        <dbReference type="ARBA" id="ARBA00004167"/>
    </source>
</evidence>
<gene>
    <name evidence="7" type="ORF">D7Y13_22750</name>
</gene>
<evidence type="ECO:0000256" key="3">
    <source>
        <dbReference type="ARBA" id="ARBA00022989"/>
    </source>
</evidence>
<dbReference type="Pfam" id="PF04228">
    <property type="entry name" value="Zn_peptidase"/>
    <property type="match status" value="1"/>
</dbReference>
<dbReference type="PANTHER" id="PTHR30168">
    <property type="entry name" value="PUTATIVE MEMBRANE PROTEIN YPFJ"/>
    <property type="match status" value="1"/>
</dbReference>
<organism evidence="7 8">
    <name type="scientific">Corallococcus praedator</name>
    <dbReference type="NCBI Taxonomy" id="2316724"/>
    <lineage>
        <taxon>Bacteria</taxon>
        <taxon>Pseudomonadati</taxon>
        <taxon>Myxococcota</taxon>
        <taxon>Myxococcia</taxon>
        <taxon>Myxococcales</taxon>
        <taxon>Cystobacterineae</taxon>
        <taxon>Myxococcaceae</taxon>
        <taxon>Corallococcus</taxon>
    </lineage>
</organism>
<dbReference type="PANTHER" id="PTHR30168:SF0">
    <property type="entry name" value="INNER MEMBRANE PROTEIN"/>
    <property type="match status" value="1"/>
</dbReference>
<keyword evidence="2 6" id="KW-0812">Transmembrane</keyword>
<dbReference type="Proteomes" id="UP000278907">
    <property type="component" value="Unassembled WGS sequence"/>
</dbReference>
<dbReference type="EMBL" id="RAWI01000185">
    <property type="protein sequence ID" value="RKI03180.1"/>
    <property type="molecule type" value="Genomic_DNA"/>
</dbReference>
<keyword evidence="7" id="KW-0282">Flagellum</keyword>
<feature type="region of interest" description="Disordered" evidence="5">
    <location>
        <begin position="49"/>
        <end position="72"/>
    </location>
</feature>
<evidence type="ECO:0000313" key="8">
    <source>
        <dbReference type="Proteomes" id="UP000278907"/>
    </source>
</evidence>
<accession>A0ABX9QEU1</accession>
<keyword evidence="7" id="KW-0969">Cilium</keyword>
<proteinExistence type="predicted"/>
<evidence type="ECO:0000256" key="5">
    <source>
        <dbReference type="SAM" id="MobiDB-lite"/>
    </source>
</evidence>
<evidence type="ECO:0000256" key="6">
    <source>
        <dbReference type="SAM" id="Phobius"/>
    </source>
</evidence>
<feature type="transmembrane region" description="Helical" evidence="6">
    <location>
        <begin position="20"/>
        <end position="43"/>
    </location>
</feature>
<reference evidence="7 8" key="1">
    <citation type="submission" date="2018-09" db="EMBL/GenBank/DDBJ databases">
        <authorList>
            <person name="Livingstone P.G."/>
            <person name="Whitworth D.E."/>
        </authorList>
    </citation>
    <scope>NUCLEOTIDE SEQUENCE [LARGE SCALE GENOMIC DNA]</scope>
    <source>
        <strain evidence="7 8">CA031B</strain>
    </source>
</reference>
<protein>
    <submittedName>
        <fullName evidence="7">Flagellar biosynthesis protein FlgM</fullName>
    </submittedName>
</protein>
<comment type="caution">
    <text evidence="7">The sequence shown here is derived from an EMBL/GenBank/DDBJ whole genome shotgun (WGS) entry which is preliminary data.</text>
</comment>
<evidence type="ECO:0000313" key="7">
    <source>
        <dbReference type="EMBL" id="RKI03180.1"/>
    </source>
</evidence>
<comment type="subcellular location">
    <subcellularLocation>
        <location evidence="1">Membrane</location>
        <topology evidence="1">Single-pass membrane protein</topology>
    </subcellularLocation>
</comment>
<keyword evidence="8" id="KW-1185">Reference proteome</keyword>
<sequence length="285" mass="30887">MRWQGGRRSSNIEDRRGSGFGRPLAVGGGAASLVVALLVMLLGGDPSDVQVGSRSPYSDPATGGSGRPVDPQQEELKDFVSVVLADTEDTWPGLLEPVGVRYVQPKLVLFSDAVQSACGAQESAVGPFYCPGDQRVYLDLTFFNELESRFGAPGDFGRAYVVAHEVGHHVQNLLGTSQRVQSLRRRTSEEQANQLSVLTELQADCFAGIWARHAQQERDMLEPGDIEEGLGAASAVGDDTLQKRARGHVVPESFTHGSAAQRMTWFKRGLEQGTLEACDTFNARR</sequence>
<evidence type="ECO:0000256" key="4">
    <source>
        <dbReference type="ARBA" id="ARBA00023136"/>
    </source>
</evidence>
<keyword evidence="3 6" id="KW-1133">Transmembrane helix</keyword>
<dbReference type="RefSeq" id="WP_120583665.1">
    <property type="nucleotide sequence ID" value="NZ_RAWI01000185.1"/>
</dbReference>
<dbReference type="InterPro" id="IPR007343">
    <property type="entry name" value="Uncharacterised_pept_Zn_put"/>
</dbReference>
<dbReference type="SUPFAM" id="SSF55486">
    <property type="entry name" value="Metalloproteases ('zincins'), catalytic domain"/>
    <property type="match status" value="1"/>
</dbReference>
<keyword evidence="4 6" id="KW-0472">Membrane</keyword>
<keyword evidence="7" id="KW-0966">Cell projection</keyword>